<dbReference type="InterPro" id="IPR014284">
    <property type="entry name" value="RNA_pol_sigma-70_dom"/>
</dbReference>
<dbReference type="InterPro" id="IPR039425">
    <property type="entry name" value="RNA_pol_sigma-70-like"/>
</dbReference>
<dbReference type="Gene3D" id="1.10.1740.10">
    <property type="match status" value="1"/>
</dbReference>
<dbReference type="SUPFAM" id="SSF88946">
    <property type="entry name" value="Sigma2 domain of RNA polymerase sigma factors"/>
    <property type="match status" value="1"/>
</dbReference>
<dbReference type="GO" id="GO:0016987">
    <property type="term" value="F:sigma factor activity"/>
    <property type="evidence" value="ECO:0007669"/>
    <property type="project" value="UniProtKB-KW"/>
</dbReference>
<dbReference type="InterPro" id="IPR013324">
    <property type="entry name" value="RNA_pol_sigma_r3/r4-like"/>
</dbReference>
<comment type="similarity">
    <text evidence="1">Belongs to the sigma-70 factor family. ECF subfamily.</text>
</comment>
<evidence type="ECO:0000313" key="7">
    <source>
        <dbReference type="EMBL" id="MBB6042379.1"/>
    </source>
</evidence>
<organism evidence="7 8">
    <name type="scientific">Oribacterium sinus</name>
    <dbReference type="NCBI Taxonomy" id="237576"/>
    <lineage>
        <taxon>Bacteria</taxon>
        <taxon>Bacillati</taxon>
        <taxon>Bacillota</taxon>
        <taxon>Clostridia</taxon>
        <taxon>Lachnospirales</taxon>
        <taxon>Lachnospiraceae</taxon>
        <taxon>Oribacterium</taxon>
    </lineage>
</organism>
<evidence type="ECO:0000256" key="2">
    <source>
        <dbReference type="ARBA" id="ARBA00023015"/>
    </source>
</evidence>
<feature type="domain" description="RNA polymerase sigma-70 region 2" evidence="6">
    <location>
        <begin position="31"/>
        <end position="83"/>
    </location>
</feature>
<name>A0A7W9W3U4_9FIRM</name>
<evidence type="ECO:0000313" key="8">
    <source>
        <dbReference type="Proteomes" id="UP000522163"/>
    </source>
</evidence>
<comment type="caution">
    <text evidence="7">The sequence shown here is derived from an EMBL/GenBank/DDBJ whole genome shotgun (WGS) entry which is preliminary data.</text>
</comment>
<dbReference type="SUPFAM" id="SSF88659">
    <property type="entry name" value="Sigma3 and sigma4 domains of RNA polymerase sigma factors"/>
    <property type="match status" value="1"/>
</dbReference>
<evidence type="ECO:0000256" key="5">
    <source>
        <dbReference type="ARBA" id="ARBA00023163"/>
    </source>
</evidence>
<keyword evidence="4" id="KW-0238">DNA-binding</keyword>
<gene>
    <name evidence="7" type="ORF">HNQ46_002378</name>
</gene>
<dbReference type="InterPro" id="IPR013325">
    <property type="entry name" value="RNA_pol_sigma_r2"/>
</dbReference>
<dbReference type="Proteomes" id="UP000522163">
    <property type="component" value="Unassembled WGS sequence"/>
</dbReference>
<dbReference type="NCBIfam" id="TIGR02937">
    <property type="entry name" value="sigma70-ECF"/>
    <property type="match status" value="1"/>
</dbReference>
<proteinExistence type="inferred from homology"/>
<evidence type="ECO:0000259" key="6">
    <source>
        <dbReference type="Pfam" id="PF04542"/>
    </source>
</evidence>
<evidence type="ECO:0000256" key="3">
    <source>
        <dbReference type="ARBA" id="ARBA00023082"/>
    </source>
</evidence>
<dbReference type="InterPro" id="IPR036388">
    <property type="entry name" value="WH-like_DNA-bd_sf"/>
</dbReference>
<dbReference type="AlphaFoldDB" id="A0A7W9W3U4"/>
<evidence type="ECO:0000256" key="1">
    <source>
        <dbReference type="ARBA" id="ARBA00010641"/>
    </source>
</evidence>
<protein>
    <submittedName>
        <fullName evidence="7">RNA polymerase sigma-70 factor (ECF subfamily)</fullName>
    </submittedName>
</protein>
<evidence type="ECO:0000256" key="4">
    <source>
        <dbReference type="ARBA" id="ARBA00023125"/>
    </source>
</evidence>
<dbReference type="Pfam" id="PF04542">
    <property type="entry name" value="Sigma70_r2"/>
    <property type="match status" value="1"/>
</dbReference>
<dbReference type="InterPro" id="IPR007627">
    <property type="entry name" value="RNA_pol_sigma70_r2"/>
</dbReference>
<dbReference type="EMBL" id="JACHHH010000016">
    <property type="protein sequence ID" value="MBB6042379.1"/>
    <property type="molecule type" value="Genomic_DNA"/>
</dbReference>
<dbReference type="PANTHER" id="PTHR43133">
    <property type="entry name" value="RNA POLYMERASE ECF-TYPE SIGMA FACTO"/>
    <property type="match status" value="1"/>
</dbReference>
<dbReference type="GeneID" id="85015887"/>
<accession>A0A7W9W3U4</accession>
<dbReference type="RefSeq" id="WP_183684849.1">
    <property type="nucleotide sequence ID" value="NZ_CAUTEG010000002.1"/>
</dbReference>
<keyword evidence="3" id="KW-0731">Sigma factor</keyword>
<dbReference type="GO" id="GO:0003677">
    <property type="term" value="F:DNA binding"/>
    <property type="evidence" value="ECO:0007669"/>
    <property type="project" value="UniProtKB-KW"/>
</dbReference>
<sequence length="186" mass="21826">MEEQEIIDLLWQRKEEGLTALQENFKAYCGKIASQVLSQREDVEECLNDTWLKAWQAIPPERPQFLRAYLGKIVKNTSINKLKMLKAKKRFSDGFTESVEELGEDLHFSSDNVEEHVNQQALVDALNQFLEKQKKETRVFFVRRYFYHDEIQEIAKAFQVTESKVKVSLHRTRQALAKYLKDEGIA</sequence>
<dbReference type="GO" id="GO:0006352">
    <property type="term" value="P:DNA-templated transcription initiation"/>
    <property type="evidence" value="ECO:0007669"/>
    <property type="project" value="InterPro"/>
</dbReference>
<reference evidence="7 8" key="1">
    <citation type="submission" date="2020-08" db="EMBL/GenBank/DDBJ databases">
        <title>Genomic Encyclopedia of Type Strains, Phase IV (KMG-IV): sequencing the most valuable type-strain genomes for metagenomic binning, comparative biology and taxonomic classification.</title>
        <authorList>
            <person name="Goeker M."/>
        </authorList>
    </citation>
    <scope>NUCLEOTIDE SEQUENCE [LARGE SCALE GENOMIC DNA]</scope>
    <source>
        <strain evidence="7 8">DSM 17245</strain>
    </source>
</reference>
<keyword evidence="5" id="KW-0804">Transcription</keyword>
<dbReference type="PANTHER" id="PTHR43133:SF8">
    <property type="entry name" value="RNA POLYMERASE SIGMA FACTOR HI_1459-RELATED"/>
    <property type="match status" value="1"/>
</dbReference>
<keyword evidence="2" id="KW-0805">Transcription regulation</keyword>
<dbReference type="Gene3D" id="1.10.10.10">
    <property type="entry name" value="Winged helix-like DNA-binding domain superfamily/Winged helix DNA-binding domain"/>
    <property type="match status" value="1"/>
</dbReference>